<keyword evidence="5 7" id="KW-0234">DNA repair</keyword>
<dbReference type="Gene3D" id="4.10.860.10">
    <property type="entry name" value="UVR domain"/>
    <property type="match status" value="1"/>
</dbReference>
<dbReference type="InterPro" id="IPR038476">
    <property type="entry name" value="UvrC_RNase_H_dom_sf"/>
</dbReference>
<dbReference type="SMART" id="SM00278">
    <property type="entry name" value="HhH1"/>
    <property type="match status" value="2"/>
</dbReference>
<dbReference type="FunFam" id="3.40.1440.10:FF:000001">
    <property type="entry name" value="UvrABC system protein C"/>
    <property type="match status" value="1"/>
</dbReference>
<dbReference type="InterPro" id="IPR001162">
    <property type="entry name" value="UvrC_RNase_H_dom"/>
</dbReference>
<dbReference type="GO" id="GO:0005737">
    <property type="term" value="C:cytoplasm"/>
    <property type="evidence" value="ECO:0007669"/>
    <property type="project" value="UniProtKB-SubCell"/>
</dbReference>
<gene>
    <name evidence="7 11" type="primary">uvrC</name>
    <name evidence="11" type="ORF">ENW00_04765</name>
</gene>
<protein>
    <recommendedName>
        <fullName evidence="7">UvrABC system protein C</fullName>
        <shortName evidence="7">Protein UvrC</shortName>
    </recommendedName>
    <alternativeName>
        <fullName evidence="7">Excinuclease ABC subunit C</fullName>
    </alternativeName>
</protein>
<dbReference type="SUPFAM" id="SSF46600">
    <property type="entry name" value="C-terminal UvrC-binding domain of UvrB"/>
    <property type="match status" value="1"/>
</dbReference>
<dbReference type="PANTHER" id="PTHR30562">
    <property type="entry name" value="UVRC/OXIDOREDUCTASE"/>
    <property type="match status" value="1"/>
</dbReference>
<comment type="similarity">
    <text evidence="7">Belongs to the UvrC family.</text>
</comment>
<dbReference type="SUPFAM" id="SSF82771">
    <property type="entry name" value="GIY-YIG endonuclease"/>
    <property type="match status" value="1"/>
</dbReference>
<dbReference type="NCBIfam" id="NF001824">
    <property type="entry name" value="PRK00558.1-5"/>
    <property type="match status" value="1"/>
</dbReference>
<dbReference type="InterPro" id="IPR000305">
    <property type="entry name" value="GIY-YIG_endonuc"/>
</dbReference>
<dbReference type="HAMAP" id="MF_00203">
    <property type="entry name" value="UvrC"/>
    <property type="match status" value="1"/>
</dbReference>
<evidence type="ECO:0000256" key="4">
    <source>
        <dbReference type="ARBA" id="ARBA00022881"/>
    </source>
</evidence>
<dbReference type="PANTHER" id="PTHR30562:SF1">
    <property type="entry name" value="UVRABC SYSTEM PROTEIN C"/>
    <property type="match status" value="1"/>
</dbReference>
<dbReference type="PROSITE" id="PS50151">
    <property type="entry name" value="UVR"/>
    <property type="match status" value="1"/>
</dbReference>
<keyword evidence="4 7" id="KW-0267">Excision nuclease</keyword>
<dbReference type="EMBL" id="DTIN01000014">
    <property type="protein sequence ID" value="HFX13461.1"/>
    <property type="molecule type" value="Genomic_DNA"/>
</dbReference>
<dbReference type="Gene3D" id="3.40.1440.10">
    <property type="entry name" value="GIY-YIG endonuclease"/>
    <property type="match status" value="1"/>
</dbReference>
<evidence type="ECO:0000256" key="3">
    <source>
        <dbReference type="ARBA" id="ARBA00022769"/>
    </source>
</evidence>
<evidence type="ECO:0000256" key="1">
    <source>
        <dbReference type="ARBA" id="ARBA00022490"/>
    </source>
</evidence>
<dbReference type="InterPro" id="IPR036876">
    <property type="entry name" value="UVR_dom_sf"/>
</dbReference>
<feature type="domain" description="UvrC family homology region profile" evidence="10">
    <location>
        <begin position="256"/>
        <end position="475"/>
    </location>
</feature>
<feature type="domain" description="UVR" evidence="8">
    <location>
        <begin position="205"/>
        <end position="240"/>
    </location>
</feature>
<organism evidence="11">
    <name type="scientific">Dictyoglomus thermophilum</name>
    <dbReference type="NCBI Taxonomy" id="14"/>
    <lineage>
        <taxon>Bacteria</taxon>
        <taxon>Pseudomonadati</taxon>
        <taxon>Dictyoglomota</taxon>
        <taxon>Dictyoglomia</taxon>
        <taxon>Dictyoglomales</taxon>
        <taxon>Dictyoglomaceae</taxon>
        <taxon>Dictyoglomus</taxon>
    </lineage>
</organism>
<keyword evidence="1 7" id="KW-0963">Cytoplasm</keyword>
<dbReference type="InterPro" id="IPR047296">
    <property type="entry name" value="GIY-YIG_UvrC_Cho"/>
</dbReference>
<evidence type="ECO:0000256" key="7">
    <source>
        <dbReference type="HAMAP-Rule" id="MF_00203"/>
    </source>
</evidence>
<evidence type="ECO:0000313" key="11">
    <source>
        <dbReference type="EMBL" id="HFX13461.1"/>
    </source>
</evidence>
<keyword evidence="6 7" id="KW-0742">SOS response</keyword>
<dbReference type="PROSITE" id="PS50164">
    <property type="entry name" value="GIY_YIG"/>
    <property type="match status" value="1"/>
</dbReference>
<dbReference type="CDD" id="cd10434">
    <property type="entry name" value="GIY-YIG_UvrC_Cho"/>
    <property type="match status" value="1"/>
</dbReference>
<dbReference type="InterPro" id="IPR050066">
    <property type="entry name" value="UvrABC_protein_C"/>
</dbReference>
<evidence type="ECO:0000256" key="5">
    <source>
        <dbReference type="ARBA" id="ARBA00023204"/>
    </source>
</evidence>
<dbReference type="Gene3D" id="1.10.150.20">
    <property type="entry name" value="5' to 3' exonuclease, C-terminal subdomain"/>
    <property type="match status" value="1"/>
</dbReference>
<dbReference type="SMART" id="SM00465">
    <property type="entry name" value="GIYc"/>
    <property type="match status" value="1"/>
</dbReference>
<dbReference type="Pfam" id="PF02151">
    <property type="entry name" value="UVR"/>
    <property type="match status" value="1"/>
</dbReference>
<dbReference type="NCBIfam" id="TIGR00194">
    <property type="entry name" value="uvrC"/>
    <property type="match status" value="1"/>
</dbReference>
<comment type="caution">
    <text evidence="11">The sequence shown here is derived from an EMBL/GenBank/DDBJ whole genome shotgun (WGS) entry which is preliminary data.</text>
</comment>
<comment type="function">
    <text evidence="7">The UvrABC repair system catalyzes the recognition and processing of DNA lesions. UvrC both incises the 5' and 3' sides of the lesion. The N-terminal half is responsible for the 3' incision and the C-terminal half is responsible for the 5' incision.</text>
</comment>
<dbReference type="InterPro" id="IPR004791">
    <property type="entry name" value="UvrC"/>
</dbReference>
<dbReference type="PROSITE" id="PS50165">
    <property type="entry name" value="UVRC"/>
    <property type="match status" value="1"/>
</dbReference>
<evidence type="ECO:0000256" key="2">
    <source>
        <dbReference type="ARBA" id="ARBA00022763"/>
    </source>
</evidence>
<dbReference type="InterPro" id="IPR010994">
    <property type="entry name" value="RuvA_2-like"/>
</dbReference>
<dbReference type="Pfam" id="PF01541">
    <property type="entry name" value="GIY-YIG"/>
    <property type="match status" value="1"/>
</dbReference>
<dbReference type="GO" id="GO:0009381">
    <property type="term" value="F:excinuclease ABC activity"/>
    <property type="evidence" value="ECO:0007669"/>
    <property type="project" value="UniProtKB-UniRule"/>
</dbReference>
<dbReference type="GO" id="GO:0009380">
    <property type="term" value="C:excinuclease repair complex"/>
    <property type="evidence" value="ECO:0007669"/>
    <property type="project" value="InterPro"/>
</dbReference>
<dbReference type="GO" id="GO:0006289">
    <property type="term" value="P:nucleotide-excision repair"/>
    <property type="evidence" value="ECO:0007669"/>
    <property type="project" value="UniProtKB-UniRule"/>
</dbReference>
<evidence type="ECO:0000259" key="8">
    <source>
        <dbReference type="PROSITE" id="PS50151"/>
    </source>
</evidence>
<evidence type="ECO:0000259" key="9">
    <source>
        <dbReference type="PROSITE" id="PS50164"/>
    </source>
</evidence>
<comment type="subcellular location">
    <subcellularLocation>
        <location evidence="7">Cytoplasm</location>
    </subcellularLocation>
</comment>
<accession>A0A7C3RVH5</accession>
<dbReference type="Pfam" id="PF08459">
    <property type="entry name" value="UvrC_RNaseH_dom"/>
    <property type="match status" value="1"/>
</dbReference>
<proteinExistence type="inferred from homology"/>
<name>A0A7C3RVH5_DICTH</name>
<dbReference type="Gene3D" id="3.30.420.340">
    <property type="entry name" value="UvrC, RNAse H endonuclease domain"/>
    <property type="match status" value="1"/>
</dbReference>
<dbReference type="InterPro" id="IPR001943">
    <property type="entry name" value="UVR_dom"/>
</dbReference>
<dbReference type="Pfam" id="PF14520">
    <property type="entry name" value="HHH_5"/>
    <property type="match status" value="1"/>
</dbReference>
<dbReference type="InterPro" id="IPR003583">
    <property type="entry name" value="Hlx-hairpin-Hlx_DNA-bd_motif"/>
</dbReference>
<keyword evidence="3 7" id="KW-0228">DNA excision</keyword>
<sequence>MMEEMYKRIKEKIENLPDSPGVYLFNDYNGKVIYVGKAKNLRKRVMSYLTDDSPKVKYILRKSKDVNYYVTDSETEALILESVLIKKYKPIMNVQLRDDKQYPLLKLTINEEYPRLIKARRFEDDGAKYFGPYPQSSTVRETISLVKKIFNLRSCNWNLPKSKPKRPCLNYYIGNCKAPCQGYVSKEEYWDMVKDVLSFLEGKYERIIEKLFVEMKNYSDNLEFEKAAKVRDKIKTLQNLGERQKIISFNNENKDLIQLYIEDHKAKILVYLVREGKLIEKRIFVLNLSYDFVKDEIIRAFILQYYLNREIPDIIIIPQEISYEDFDIIKYLSEKKGAPVNLRLPANEDESKLLEMALKDLSIESLKSEKVWGALVELQKLFGLDDIPLSIEGFDISNLQGKEAVGSKVFFFKGFPDKGRYRRYKIKYVEELPNDFLMLQEVLRRRLKMIDEDPLADIVLVDGGKGQLSSAMEVFNEIGIKPKLIIALAKENEEIFLPNRSKPIILPKDSHALHLLQHVRDEAHRFAISYHRKLHRKKILEPSLMKISGVGRKRWKILMEHFSSIEDIKKASLEELKNIPGIPEKVAEKIYMYFNG</sequence>
<dbReference type="GO" id="GO:0003677">
    <property type="term" value="F:DNA binding"/>
    <property type="evidence" value="ECO:0007669"/>
    <property type="project" value="UniProtKB-UniRule"/>
</dbReference>
<reference evidence="11" key="1">
    <citation type="journal article" date="2020" name="mSystems">
        <title>Genome- and Community-Level Interaction Insights into Carbon Utilization and Element Cycling Functions of Hydrothermarchaeota in Hydrothermal Sediment.</title>
        <authorList>
            <person name="Zhou Z."/>
            <person name="Liu Y."/>
            <person name="Xu W."/>
            <person name="Pan J."/>
            <person name="Luo Z.H."/>
            <person name="Li M."/>
        </authorList>
    </citation>
    <scope>NUCLEOTIDE SEQUENCE [LARGE SCALE GENOMIC DNA]</scope>
    <source>
        <strain evidence="11">SpSt-81</strain>
    </source>
</reference>
<dbReference type="Pfam" id="PF22920">
    <property type="entry name" value="UvrC_RNaseH"/>
    <property type="match status" value="1"/>
</dbReference>
<evidence type="ECO:0000256" key="6">
    <source>
        <dbReference type="ARBA" id="ARBA00023236"/>
    </source>
</evidence>
<evidence type="ECO:0000259" key="10">
    <source>
        <dbReference type="PROSITE" id="PS50165"/>
    </source>
</evidence>
<keyword evidence="2 7" id="KW-0227">DNA damage</keyword>
<feature type="domain" description="GIY-YIG" evidence="9">
    <location>
        <begin position="18"/>
        <end position="94"/>
    </location>
</feature>
<dbReference type="GO" id="GO:0009432">
    <property type="term" value="P:SOS response"/>
    <property type="evidence" value="ECO:0007669"/>
    <property type="project" value="UniProtKB-UniRule"/>
</dbReference>
<dbReference type="AlphaFoldDB" id="A0A7C3RVH5"/>
<comment type="subunit">
    <text evidence="7">Interacts with UvrB in an incision complex.</text>
</comment>
<dbReference type="SUPFAM" id="SSF47781">
    <property type="entry name" value="RuvA domain 2-like"/>
    <property type="match status" value="1"/>
</dbReference>
<dbReference type="InterPro" id="IPR035901">
    <property type="entry name" value="GIY-YIG_endonuc_sf"/>
</dbReference>